<reference evidence="2" key="1">
    <citation type="submission" date="2021-11" db="EMBL/GenBank/DDBJ databases">
        <authorList>
            <consortium name="Genoscope - CEA"/>
            <person name="William W."/>
        </authorList>
    </citation>
    <scope>NUCLEOTIDE SEQUENCE</scope>
</reference>
<comment type="caution">
    <text evidence="2">The sequence shown here is derived from an EMBL/GenBank/DDBJ whole genome shotgun (WGS) entry which is preliminary data.</text>
</comment>
<organism evidence="2 3">
    <name type="scientific">Pelagomonas calceolata</name>
    <dbReference type="NCBI Taxonomy" id="35677"/>
    <lineage>
        <taxon>Eukaryota</taxon>
        <taxon>Sar</taxon>
        <taxon>Stramenopiles</taxon>
        <taxon>Ochrophyta</taxon>
        <taxon>Pelagophyceae</taxon>
        <taxon>Pelagomonadales</taxon>
        <taxon>Pelagomonadaceae</taxon>
        <taxon>Pelagomonas</taxon>
    </lineage>
</organism>
<evidence type="ECO:0000256" key="1">
    <source>
        <dbReference type="SAM" id="MobiDB-lite"/>
    </source>
</evidence>
<name>A0A8J2SA27_9STRA</name>
<keyword evidence="3" id="KW-1185">Reference proteome</keyword>
<dbReference type="Proteomes" id="UP000789595">
    <property type="component" value="Unassembled WGS sequence"/>
</dbReference>
<accession>A0A8J2SA27</accession>
<protein>
    <submittedName>
        <fullName evidence="2">Uncharacterized protein</fullName>
    </submittedName>
</protein>
<gene>
    <name evidence="2" type="ORF">PECAL_2P17050</name>
</gene>
<feature type="region of interest" description="Disordered" evidence="1">
    <location>
        <begin position="95"/>
        <end position="128"/>
    </location>
</feature>
<sequence>MSPENVQVSRRAGALAAAMNARRVQRARLRAAFFNRWRATTLAAAVHATRRLLDPTPRPEPSPEAAIGALRRDLARVLVKDSALDESCIKAAAARASAKRRRRPLTPISPPPPPPSVQKENVSPGARRVKQLGRGIRRLYDAYATTHAKKLFPDAAVDLFRDCGVVPAHASADDIKAVVGTEPIDYGGFCRAVAELGHVCFCRAVDVEGVGRVWTPARDDDPLRALFRVISSSKAFYAAQKHSAALW</sequence>
<feature type="compositionally biased region" description="Pro residues" evidence="1">
    <location>
        <begin position="107"/>
        <end position="116"/>
    </location>
</feature>
<evidence type="ECO:0000313" key="2">
    <source>
        <dbReference type="EMBL" id="CAH0368633.1"/>
    </source>
</evidence>
<proteinExistence type="predicted"/>
<dbReference type="EMBL" id="CAKKNE010000002">
    <property type="protein sequence ID" value="CAH0368633.1"/>
    <property type="molecule type" value="Genomic_DNA"/>
</dbReference>
<evidence type="ECO:0000313" key="3">
    <source>
        <dbReference type="Proteomes" id="UP000789595"/>
    </source>
</evidence>
<dbReference type="AlphaFoldDB" id="A0A8J2SA27"/>